<accession>A0A9J7BN71</accession>
<evidence type="ECO:0000259" key="1">
    <source>
        <dbReference type="Pfam" id="PF04993"/>
    </source>
</evidence>
<dbReference type="Pfam" id="PF04993">
    <property type="entry name" value="TfoX_N"/>
    <property type="match status" value="1"/>
</dbReference>
<protein>
    <submittedName>
        <fullName evidence="2">TfoX/Sxy family protein</fullName>
    </submittedName>
</protein>
<dbReference type="Proteomes" id="UP001059380">
    <property type="component" value="Chromosome"/>
</dbReference>
<feature type="domain" description="TfoX N-terminal" evidence="1">
    <location>
        <begin position="14"/>
        <end position="102"/>
    </location>
</feature>
<dbReference type="RefSeq" id="WP_260793456.1">
    <property type="nucleotide sequence ID" value="NZ_CP093313.1"/>
</dbReference>
<keyword evidence="3" id="KW-1185">Reference proteome</keyword>
<dbReference type="EMBL" id="CP093313">
    <property type="protein sequence ID" value="UWZ83953.1"/>
    <property type="molecule type" value="Genomic_DNA"/>
</dbReference>
<name>A0A9J7BN71_9BACT</name>
<dbReference type="SUPFAM" id="SSF159894">
    <property type="entry name" value="YgaC/TfoX-N like"/>
    <property type="match status" value="1"/>
</dbReference>
<dbReference type="InterPro" id="IPR007076">
    <property type="entry name" value="TfoX_N"/>
</dbReference>
<dbReference type="AlphaFoldDB" id="A0A9J7BN71"/>
<reference evidence="2" key="1">
    <citation type="submission" date="2021-04" db="EMBL/GenBank/DDBJ databases">
        <title>Phylogenetic analysis of Acidobacteriaceae.</title>
        <authorList>
            <person name="Qiu L."/>
            <person name="Zhang Q."/>
        </authorList>
    </citation>
    <scope>NUCLEOTIDE SEQUENCE</scope>
    <source>
        <strain evidence="2">DSM 25168</strain>
    </source>
</reference>
<evidence type="ECO:0000313" key="3">
    <source>
        <dbReference type="Proteomes" id="UP001059380"/>
    </source>
</evidence>
<evidence type="ECO:0000313" key="2">
    <source>
        <dbReference type="EMBL" id="UWZ83953.1"/>
    </source>
</evidence>
<proteinExistence type="predicted"/>
<dbReference type="Gene3D" id="3.30.1460.30">
    <property type="entry name" value="YgaC/TfoX-N like chaperone"/>
    <property type="match status" value="1"/>
</dbReference>
<organism evidence="2 3">
    <name type="scientific">Occallatibacter riparius</name>
    <dbReference type="NCBI Taxonomy" id="1002689"/>
    <lineage>
        <taxon>Bacteria</taxon>
        <taxon>Pseudomonadati</taxon>
        <taxon>Acidobacteriota</taxon>
        <taxon>Terriglobia</taxon>
        <taxon>Terriglobales</taxon>
        <taxon>Acidobacteriaceae</taxon>
        <taxon>Occallatibacter</taxon>
    </lineage>
</organism>
<dbReference type="KEGG" id="orp:MOP44_25765"/>
<gene>
    <name evidence="2" type="ORF">MOP44_25765</name>
</gene>
<sequence>MPRDKALEALINDALGPLPGLTQKGMFGGWAWLLHGNLLCAARTNSMMIRLGRENEPWALEISGITPTIMRGRRMHGWVRVAPEAYGHDELRDRLLKAALEFNRTLPKK</sequence>